<evidence type="ECO:0000313" key="6">
    <source>
        <dbReference type="EMBL" id="ATB32195.1"/>
    </source>
</evidence>
<dbReference type="CDD" id="cd14750">
    <property type="entry name" value="PBP2_TMBP"/>
    <property type="match status" value="1"/>
</dbReference>
<protein>
    <submittedName>
        <fullName evidence="6">Maltose ABC transporter substrate-binding protein</fullName>
    </submittedName>
</protein>
<organism evidence="6 7">
    <name type="scientific">Melittangium boletus DSM 14713</name>
    <dbReference type="NCBI Taxonomy" id="1294270"/>
    <lineage>
        <taxon>Bacteria</taxon>
        <taxon>Pseudomonadati</taxon>
        <taxon>Myxococcota</taxon>
        <taxon>Myxococcia</taxon>
        <taxon>Myxococcales</taxon>
        <taxon>Cystobacterineae</taxon>
        <taxon>Archangiaceae</taxon>
        <taxon>Melittangium</taxon>
    </lineage>
</organism>
<dbReference type="InterPro" id="IPR050490">
    <property type="entry name" value="Bact_solute-bd_prot1"/>
</dbReference>
<dbReference type="GO" id="GO:0042597">
    <property type="term" value="C:periplasmic space"/>
    <property type="evidence" value="ECO:0007669"/>
    <property type="project" value="UniProtKB-SubCell"/>
</dbReference>
<comment type="subcellular location">
    <subcellularLocation>
        <location evidence="1">Periplasm</location>
    </subcellularLocation>
</comment>
<dbReference type="PANTHER" id="PTHR43649:SF34">
    <property type="entry name" value="ABC TRANSPORTER PERIPLASMIC-BINDING PROTEIN YCJN-RELATED"/>
    <property type="match status" value="1"/>
</dbReference>
<evidence type="ECO:0000256" key="5">
    <source>
        <dbReference type="SAM" id="SignalP"/>
    </source>
</evidence>
<evidence type="ECO:0000256" key="3">
    <source>
        <dbReference type="ARBA" id="ARBA00022448"/>
    </source>
</evidence>
<dbReference type="InterPro" id="IPR006059">
    <property type="entry name" value="SBP"/>
</dbReference>
<feature type="signal peptide" evidence="5">
    <location>
        <begin position="1"/>
        <end position="22"/>
    </location>
</feature>
<reference evidence="6 7" key="1">
    <citation type="submission" date="2017-06" db="EMBL/GenBank/DDBJ databases">
        <authorList>
            <person name="Kim H.J."/>
            <person name="Triplett B.A."/>
        </authorList>
    </citation>
    <scope>NUCLEOTIDE SEQUENCE [LARGE SCALE GENOMIC DNA]</scope>
    <source>
        <strain evidence="6 7">DSM 14713</strain>
    </source>
</reference>
<dbReference type="Pfam" id="PF01547">
    <property type="entry name" value="SBP_bac_1"/>
    <property type="match status" value="1"/>
</dbReference>
<dbReference type="RefSeq" id="WP_095980413.1">
    <property type="nucleotide sequence ID" value="NZ_CP022163.1"/>
</dbReference>
<sequence>MRHVLFAMSVATTLVVPTVASAAETVAIACGTVGKEFELCKQGSEAWAKKTGNEVKLVSGPTDASEQLTVFQQQLSAGSSDIDVFRVDIIWPGILGAHFIDLKPYISDDVVQQHFPAIVKNNTVDGKLVAMPWFTDAGVLYYRSDLLEKHGQKPPATWEELAATAKLVQDAERKAGNDKMVGFVFEAKAAETLTCNALEWIDSFGGGSIVADDGKVTIDNPKAIKAIQTAASWIGTISPQGVLNYEEEGARGVFQSGNAVFMRNWPYAWALSQAPDSPVKGKVGVVALPKGGADGKSSGTLGGWNLAVSKYSKHQKAAADLVKYLTSSEEQKRRAIQGSFNPTITSLYKDPEVLKANPFFGTLLDTFTNAVARPAKVTGAKYSRVSSDFRNAVHSVLSGSGKPEEKLKDLQKKLTAMSKKGKW</sequence>
<dbReference type="AlphaFoldDB" id="A0A250IK93"/>
<accession>A0A250IK93</accession>
<dbReference type="Gene3D" id="3.40.190.10">
    <property type="entry name" value="Periplasmic binding protein-like II"/>
    <property type="match status" value="2"/>
</dbReference>
<dbReference type="PANTHER" id="PTHR43649">
    <property type="entry name" value="ARABINOSE-BINDING PROTEIN-RELATED"/>
    <property type="match status" value="1"/>
</dbReference>
<feature type="chain" id="PRO_5012242039" evidence="5">
    <location>
        <begin position="23"/>
        <end position="423"/>
    </location>
</feature>
<dbReference type="SUPFAM" id="SSF53850">
    <property type="entry name" value="Periplasmic binding protein-like II"/>
    <property type="match status" value="1"/>
</dbReference>
<dbReference type="KEGG" id="mbd:MEBOL_005671"/>
<comment type="similarity">
    <text evidence="2">Belongs to the bacterial solute-binding protein 1 family.</text>
</comment>
<dbReference type="Proteomes" id="UP000217289">
    <property type="component" value="Chromosome"/>
</dbReference>
<keyword evidence="4 5" id="KW-0732">Signal</keyword>
<name>A0A250IK93_9BACT</name>
<evidence type="ECO:0000256" key="4">
    <source>
        <dbReference type="ARBA" id="ARBA00022729"/>
    </source>
</evidence>
<proteinExistence type="inferred from homology"/>
<keyword evidence="3" id="KW-0813">Transport</keyword>
<gene>
    <name evidence="6" type="ORF">MEBOL_005671</name>
</gene>
<dbReference type="EMBL" id="CP022163">
    <property type="protein sequence ID" value="ATB32195.1"/>
    <property type="molecule type" value="Genomic_DNA"/>
</dbReference>
<evidence type="ECO:0000256" key="2">
    <source>
        <dbReference type="ARBA" id="ARBA00008520"/>
    </source>
</evidence>
<evidence type="ECO:0000256" key="1">
    <source>
        <dbReference type="ARBA" id="ARBA00004418"/>
    </source>
</evidence>
<dbReference type="OrthoDB" id="9808332at2"/>
<keyword evidence="7" id="KW-1185">Reference proteome</keyword>
<evidence type="ECO:0000313" key="7">
    <source>
        <dbReference type="Proteomes" id="UP000217289"/>
    </source>
</evidence>